<dbReference type="GO" id="GO:0019808">
    <property type="term" value="F:polyamine binding"/>
    <property type="evidence" value="ECO:0007669"/>
    <property type="project" value="InterPro"/>
</dbReference>
<organism evidence="6 7">
    <name type="scientific">Allorhizobium borbori</name>
    <dbReference type="NCBI Taxonomy" id="485907"/>
    <lineage>
        <taxon>Bacteria</taxon>
        <taxon>Pseudomonadati</taxon>
        <taxon>Pseudomonadota</taxon>
        <taxon>Alphaproteobacteria</taxon>
        <taxon>Hyphomicrobiales</taxon>
        <taxon>Rhizobiaceae</taxon>
        <taxon>Rhizobium/Agrobacterium group</taxon>
        <taxon>Allorhizobium</taxon>
    </lineage>
</organism>
<dbReference type="InterPro" id="IPR006059">
    <property type="entry name" value="SBP"/>
</dbReference>
<feature type="chain" id="PRO_5030971551" evidence="5">
    <location>
        <begin position="26"/>
        <end position="350"/>
    </location>
</feature>
<feature type="signal peptide" evidence="5">
    <location>
        <begin position="1"/>
        <end position="25"/>
    </location>
</feature>
<dbReference type="SUPFAM" id="SSF53850">
    <property type="entry name" value="Periplasmic binding protein-like II"/>
    <property type="match status" value="1"/>
</dbReference>
<reference evidence="6 7" key="1">
    <citation type="submission" date="2020-08" db="EMBL/GenBank/DDBJ databases">
        <title>Genomic Encyclopedia of Type Strains, Phase IV (KMG-IV): sequencing the most valuable type-strain genomes for metagenomic binning, comparative biology and taxonomic classification.</title>
        <authorList>
            <person name="Goeker M."/>
        </authorList>
    </citation>
    <scope>NUCLEOTIDE SEQUENCE [LARGE SCALE GENOMIC DNA]</scope>
    <source>
        <strain evidence="6 7">DSM 26385</strain>
    </source>
</reference>
<keyword evidence="3 5" id="KW-0732">Signal</keyword>
<keyword evidence="4" id="KW-0574">Periplasm</keyword>
<dbReference type="RefSeq" id="WP_183794969.1">
    <property type="nucleotide sequence ID" value="NZ_JACIDU010000021.1"/>
</dbReference>
<sequence length="350" mass="38987">MKIGERTSIYAALLGMLLSSGTAHAEGTLNLLTWEGYADPSYVTQFEKETGCKVNATYVGSNDDFAPKLMAGGGVYDLITPSLDTTKLMIDLDLVEPIDTAKIAEWNNIYPNLRALENIRKGDDVYGMPYTWGAIIMMYRTDAFKTPPTSISDLWNPELKGKISIWDDKSSIYLAARKNGDMNIYNLSDEQIAAARKALEEQKPLVRKYWTTAGELVDLYKSGEIVLSNTWAGNMASILKREGIPMTEFIPKEGAEGWVDIWMMVKGTPNTDCAYKYLNMQLSAVGQCAISQINTNSVANPVAAKTCMTPERFAELHQDDPTYLDKLMVWQSLGDRYEAYANAWNAVKAQ</sequence>
<dbReference type="Gene3D" id="3.40.190.10">
    <property type="entry name" value="Periplasmic binding protein-like II"/>
    <property type="match status" value="2"/>
</dbReference>
<dbReference type="PANTHER" id="PTHR30222:SF18">
    <property type="entry name" value="BIFUNCTIONAL POLYHYDROXYBUTYRATE SYNTHASE _ ABC TRANSPORTER PERIPLASMIC BINDING PROTEIN-RELATED"/>
    <property type="match status" value="1"/>
</dbReference>
<dbReference type="GO" id="GO:0015846">
    <property type="term" value="P:polyamine transport"/>
    <property type="evidence" value="ECO:0007669"/>
    <property type="project" value="InterPro"/>
</dbReference>
<dbReference type="GO" id="GO:0042597">
    <property type="term" value="C:periplasmic space"/>
    <property type="evidence" value="ECO:0007669"/>
    <property type="project" value="UniProtKB-SubCell"/>
</dbReference>
<evidence type="ECO:0000313" key="7">
    <source>
        <dbReference type="Proteomes" id="UP000584824"/>
    </source>
</evidence>
<evidence type="ECO:0000256" key="4">
    <source>
        <dbReference type="ARBA" id="ARBA00022764"/>
    </source>
</evidence>
<keyword evidence="2" id="KW-0813">Transport</keyword>
<evidence type="ECO:0000256" key="1">
    <source>
        <dbReference type="ARBA" id="ARBA00004418"/>
    </source>
</evidence>
<dbReference type="CDD" id="cd13588">
    <property type="entry name" value="PBP2_polyamine_1"/>
    <property type="match status" value="1"/>
</dbReference>
<evidence type="ECO:0000256" key="2">
    <source>
        <dbReference type="ARBA" id="ARBA00022448"/>
    </source>
</evidence>
<accession>A0A7W6K5C3</accession>
<dbReference type="Pfam" id="PF13416">
    <property type="entry name" value="SBP_bac_8"/>
    <property type="match status" value="1"/>
</dbReference>
<comment type="caution">
    <text evidence="6">The sequence shown here is derived from an EMBL/GenBank/DDBJ whole genome shotgun (WGS) entry which is preliminary data.</text>
</comment>
<dbReference type="PANTHER" id="PTHR30222">
    <property type="entry name" value="SPERMIDINE/PUTRESCINE-BINDING PERIPLASMIC PROTEIN"/>
    <property type="match status" value="1"/>
</dbReference>
<name>A0A7W6K5C3_9HYPH</name>
<protein>
    <submittedName>
        <fullName evidence="6">Putative spermidine/putrescine transport system substrate-binding protein/spermidine/putrescine transport system substrate-binding protein</fullName>
    </submittedName>
</protein>
<evidence type="ECO:0000256" key="5">
    <source>
        <dbReference type="SAM" id="SignalP"/>
    </source>
</evidence>
<dbReference type="EMBL" id="JACIDU010000021">
    <property type="protein sequence ID" value="MBB4105461.1"/>
    <property type="molecule type" value="Genomic_DNA"/>
</dbReference>
<dbReference type="PRINTS" id="PR00909">
    <property type="entry name" value="SPERMDNBNDNG"/>
</dbReference>
<dbReference type="InterPro" id="IPR001188">
    <property type="entry name" value="Sperm_putr-bd"/>
</dbReference>
<evidence type="ECO:0000313" key="6">
    <source>
        <dbReference type="EMBL" id="MBB4105461.1"/>
    </source>
</evidence>
<dbReference type="Proteomes" id="UP000584824">
    <property type="component" value="Unassembled WGS sequence"/>
</dbReference>
<keyword evidence="7" id="KW-1185">Reference proteome</keyword>
<gene>
    <name evidence="6" type="ORF">GGQ66_004048</name>
</gene>
<comment type="subcellular location">
    <subcellularLocation>
        <location evidence="1">Periplasm</location>
    </subcellularLocation>
</comment>
<proteinExistence type="predicted"/>
<dbReference type="AlphaFoldDB" id="A0A7W6K5C3"/>
<evidence type="ECO:0000256" key="3">
    <source>
        <dbReference type="ARBA" id="ARBA00022729"/>
    </source>
</evidence>